<comment type="caution">
    <text evidence="11">The sequence shown here is derived from an EMBL/GenBank/DDBJ whole genome shotgun (WGS) entry which is preliminary data.</text>
</comment>
<reference evidence="11 12" key="1">
    <citation type="journal article" date="2020" name="ISME J.">
        <title>Comparative genomics reveals insights into cyanobacterial evolution and habitat adaptation.</title>
        <authorList>
            <person name="Chen M.Y."/>
            <person name="Teng W.K."/>
            <person name="Zhao L."/>
            <person name="Hu C.X."/>
            <person name="Zhou Y.K."/>
            <person name="Han B.P."/>
            <person name="Song L.R."/>
            <person name="Shu W.S."/>
        </authorList>
    </citation>
    <scope>NUCLEOTIDE SEQUENCE [LARGE SCALE GENOMIC DNA]</scope>
    <source>
        <strain evidence="11 12">FACHB-288</strain>
    </source>
</reference>
<dbReference type="SUPFAM" id="SSF47226">
    <property type="entry name" value="Histidine-containing phosphotransfer domain, HPT domain"/>
    <property type="match status" value="1"/>
</dbReference>
<evidence type="ECO:0000256" key="1">
    <source>
        <dbReference type="ARBA" id="ARBA00000085"/>
    </source>
</evidence>
<comment type="catalytic activity">
    <reaction evidence="1">
        <text>ATP + protein L-histidine = ADP + protein N-phospho-L-histidine.</text>
        <dbReference type="EC" id="2.7.13.3"/>
    </reaction>
</comment>
<keyword evidence="3 7" id="KW-0597">Phosphoprotein</keyword>
<dbReference type="InterPro" id="IPR011006">
    <property type="entry name" value="CheY-like_superfamily"/>
</dbReference>
<dbReference type="EMBL" id="JACJQH010000009">
    <property type="protein sequence ID" value="MBD2195403.1"/>
    <property type="molecule type" value="Genomic_DNA"/>
</dbReference>
<keyword evidence="5" id="KW-0418">Kinase</keyword>
<dbReference type="InterPro" id="IPR036061">
    <property type="entry name" value="CheW-like_dom_sf"/>
</dbReference>
<dbReference type="PANTHER" id="PTHR43395">
    <property type="entry name" value="SENSOR HISTIDINE KINASE CHEA"/>
    <property type="match status" value="1"/>
</dbReference>
<evidence type="ECO:0000313" key="11">
    <source>
        <dbReference type="EMBL" id="MBD2195403.1"/>
    </source>
</evidence>
<evidence type="ECO:0000256" key="3">
    <source>
        <dbReference type="ARBA" id="ARBA00022553"/>
    </source>
</evidence>
<dbReference type="Proteomes" id="UP000658514">
    <property type="component" value="Unassembled WGS sequence"/>
</dbReference>
<keyword evidence="12" id="KW-1185">Reference proteome</keyword>
<dbReference type="SUPFAM" id="SSF52172">
    <property type="entry name" value="CheY-like"/>
    <property type="match status" value="1"/>
</dbReference>
<evidence type="ECO:0000259" key="10">
    <source>
        <dbReference type="PROSITE" id="PS50894"/>
    </source>
</evidence>
<accession>A0ABR8A6G0</accession>
<evidence type="ECO:0000256" key="6">
    <source>
        <dbReference type="PROSITE-ProRule" id="PRU00110"/>
    </source>
</evidence>
<dbReference type="InterPro" id="IPR002545">
    <property type="entry name" value="CheW-lke_dom"/>
</dbReference>
<organism evidence="11 12">
    <name type="scientific">Calothrix parietina FACHB-288</name>
    <dbReference type="NCBI Taxonomy" id="2692896"/>
    <lineage>
        <taxon>Bacteria</taxon>
        <taxon>Bacillati</taxon>
        <taxon>Cyanobacteriota</taxon>
        <taxon>Cyanophyceae</taxon>
        <taxon>Nostocales</taxon>
        <taxon>Calotrichaceae</taxon>
        <taxon>Calothrix</taxon>
    </lineage>
</organism>
<name>A0ABR8A6G0_9CYAN</name>
<evidence type="ECO:0000256" key="2">
    <source>
        <dbReference type="ARBA" id="ARBA00012438"/>
    </source>
</evidence>
<dbReference type="InterPro" id="IPR001789">
    <property type="entry name" value="Sig_transdc_resp-reg_receiver"/>
</dbReference>
<evidence type="ECO:0000259" key="9">
    <source>
        <dbReference type="PROSITE" id="PS50851"/>
    </source>
</evidence>
<evidence type="ECO:0000256" key="7">
    <source>
        <dbReference type="PROSITE-ProRule" id="PRU00169"/>
    </source>
</evidence>
<dbReference type="SUPFAM" id="SSF50341">
    <property type="entry name" value="CheW-like"/>
    <property type="match status" value="1"/>
</dbReference>
<dbReference type="EC" id="2.7.13.3" evidence="2"/>
<dbReference type="Gene3D" id="1.20.120.160">
    <property type="entry name" value="HPT domain"/>
    <property type="match status" value="1"/>
</dbReference>
<feature type="domain" description="HPt" evidence="10">
    <location>
        <begin position="4"/>
        <end position="107"/>
    </location>
</feature>
<dbReference type="InterPro" id="IPR008207">
    <property type="entry name" value="Sig_transdc_His_kin_Hpt_dom"/>
</dbReference>
<sequence>MVLDLGIKSNINPEFVQEALGLLQQIHNGLLELPNNYSPGKMRTLVRVAQLIKDVSAQVDLADIQNLAYRLEKIFRLLSLENQIIDANITALLIEANENLGLLLIAQIQGKTDDAVNLLAKTDSVFANLETRNYQQPIAANSLPKLNVEPGLSHLVDTAEVTQALNNLEMILAQSEADNLVEKLKLAANVFLSFGDRLKITEFVAIAQVAIASLENSPKAAPTIGRIALAGWRTAYEGISKPVISSNGKSINSAIAIVKPNSDRSNQPKTLKTSQLFVWTASGNIFTINSNNVKEILVAQADQLIYSQQQWFLHWQGKIIPTYGVSQLLNAENLPPEKTQPEPIFIISLGQQIIALQPQIQSLIAELELPIQPVPASVKLPSYVYGLTTWKDKPLQVIDLAALLSETVAQNPDISANANLFNPTDTATANRESTVLIVDDSNSVRHLISMTLQKVGYKILHAQDGQEAIAQLQQNSQVQLVICDVEMPNMNGFEFLSYRLKEQFLSTIPVVMLSSCTTNNHRLLAMQLGATTYFTKPYIEQEFLAAIKLIIEHKG</sequence>
<comment type="caution">
    <text evidence="6">Lacks conserved residue(s) required for the propagation of feature annotation.</text>
</comment>
<feature type="domain" description="CheW-like" evidence="9">
    <location>
        <begin position="273"/>
        <end position="409"/>
    </location>
</feature>
<gene>
    <name evidence="11" type="ORF">H6G24_07850</name>
</gene>
<dbReference type="PROSITE" id="PS50894">
    <property type="entry name" value="HPT"/>
    <property type="match status" value="1"/>
</dbReference>
<proteinExistence type="predicted"/>
<dbReference type="Pfam" id="PF00072">
    <property type="entry name" value="Response_reg"/>
    <property type="match status" value="1"/>
</dbReference>
<feature type="domain" description="Response regulatory" evidence="8">
    <location>
        <begin position="434"/>
        <end position="551"/>
    </location>
</feature>
<dbReference type="PANTHER" id="PTHR43395:SF1">
    <property type="entry name" value="CHEMOTAXIS PROTEIN CHEA"/>
    <property type="match status" value="1"/>
</dbReference>
<dbReference type="PROSITE" id="PS50851">
    <property type="entry name" value="CHEW"/>
    <property type="match status" value="1"/>
</dbReference>
<dbReference type="CDD" id="cd17574">
    <property type="entry name" value="REC_OmpR"/>
    <property type="match status" value="1"/>
</dbReference>
<evidence type="ECO:0000259" key="8">
    <source>
        <dbReference type="PROSITE" id="PS50110"/>
    </source>
</evidence>
<feature type="modified residue" description="4-aspartylphosphate" evidence="7">
    <location>
        <position position="484"/>
    </location>
</feature>
<dbReference type="Pfam" id="PF01584">
    <property type="entry name" value="CheW"/>
    <property type="match status" value="1"/>
</dbReference>
<dbReference type="Gene3D" id="3.40.50.2300">
    <property type="match status" value="1"/>
</dbReference>
<dbReference type="RefSeq" id="WP_190539531.1">
    <property type="nucleotide sequence ID" value="NZ_CAWPNO010000128.1"/>
</dbReference>
<dbReference type="SMART" id="SM00448">
    <property type="entry name" value="REC"/>
    <property type="match status" value="1"/>
</dbReference>
<evidence type="ECO:0000256" key="5">
    <source>
        <dbReference type="ARBA" id="ARBA00022777"/>
    </source>
</evidence>
<protein>
    <recommendedName>
        <fullName evidence="2">histidine kinase</fullName>
        <ecNumber evidence="2">2.7.13.3</ecNumber>
    </recommendedName>
</protein>
<dbReference type="InterPro" id="IPR051315">
    <property type="entry name" value="Bact_Chemotaxis_CheA"/>
</dbReference>
<dbReference type="PROSITE" id="PS50110">
    <property type="entry name" value="RESPONSE_REGULATORY"/>
    <property type="match status" value="1"/>
</dbReference>
<evidence type="ECO:0000313" key="12">
    <source>
        <dbReference type="Proteomes" id="UP000658514"/>
    </source>
</evidence>
<keyword evidence="4" id="KW-0808">Transferase</keyword>
<evidence type="ECO:0000256" key="4">
    <source>
        <dbReference type="ARBA" id="ARBA00022679"/>
    </source>
</evidence>
<dbReference type="SMART" id="SM00260">
    <property type="entry name" value="CheW"/>
    <property type="match status" value="1"/>
</dbReference>
<dbReference type="InterPro" id="IPR036641">
    <property type="entry name" value="HPT_dom_sf"/>
</dbReference>